<evidence type="ECO:0000313" key="3">
    <source>
        <dbReference type="Proteomes" id="UP001056855"/>
    </source>
</evidence>
<keyword evidence="3" id="KW-1185">Reference proteome</keyword>
<keyword evidence="1" id="KW-0812">Transmembrane</keyword>
<dbReference type="Proteomes" id="UP001056855">
    <property type="component" value="Chromosome"/>
</dbReference>
<dbReference type="KEGG" id="sawl:NGM29_01890"/>
<dbReference type="Pfam" id="PF23958">
    <property type="entry name" value="DUF7287"/>
    <property type="match status" value="1"/>
</dbReference>
<keyword evidence="1" id="KW-0472">Membrane</keyword>
<protein>
    <submittedName>
        <fullName evidence="2">Uncharacterized protein</fullName>
    </submittedName>
</protein>
<reference evidence="2" key="1">
    <citation type="submission" date="2022-06" db="EMBL/GenBank/DDBJ databases">
        <title>Diverse halophilic archaea isolated from saline environments.</title>
        <authorList>
            <person name="Cui H.-L."/>
        </authorList>
    </citation>
    <scope>NUCLEOTIDE SEQUENCE</scope>
    <source>
        <strain evidence="2">WLHS1</strain>
    </source>
</reference>
<keyword evidence="1" id="KW-1133">Transmembrane helix</keyword>
<dbReference type="InterPro" id="IPR056613">
    <property type="entry name" value="DUF7287"/>
</dbReference>
<proteinExistence type="predicted"/>
<evidence type="ECO:0000313" key="2">
    <source>
        <dbReference type="EMBL" id="UTF54062.1"/>
    </source>
</evidence>
<dbReference type="GeneID" id="73288758"/>
<evidence type="ECO:0000256" key="1">
    <source>
        <dbReference type="SAM" id="Phobius"/>
    </source>
</evidence>
<dbReference type="EMBL" id="CP100355">
    <property type="protein sequence ID" value="UTF54062.1"/>
    <property type="molecule type" value="Genomic_DNA"/>
</dbReference>
<feature type="transmembrane region" description="Helical" evidence="1">
    <location>
        <begin position="25"/>
        <end position="47"/>
    </location>
</feature>
<organism evidence="2 3">
    <name type="scientific">Natronosalvus rutilus</name>
    <dbReference type="NCBI Taxonomy" id="2953753"/>
    <lineage>
        <taxon>Archaea</taxon>
        <taxon>Methanobacteriati</taxon>
        <taxon>Methanobacteriota</taxon>
        <taxon>Stenosarchaea group</taxon>
        <taxon>Halobacteria</taxon>
        <taxon>Halobacteriales</taxon>
        <taxon>Natrialbaceae</taxon>
        <taxon>Natronosalvus</taxon>
    </lineage>
</organism>
<gene>
    <name evidence="2" type="ORF">NGM29_01890</name>
</gene>
<dbReference type="RefSeq" id="WP_254158571.1">
    <property type="nucleotide sequence ID" value="NZ_CP100355.1"/>
</dbReference>
<accession>A0A9E7N986</accession>
<dbReference type="AlphaFoldDB" id="A0A9E7N986"/>
<sequence>MTRRRPRTVSVSIPRDSRGQTTQDFAVGIGVFLLAVAFVFSFVPSLITPFSASTAPESAQADRIAGEIVTEYSSGEPNDLDLAALEDADSDDLEKLGLRNTGSVRIDRINVTIVNATRDSQFGVGDEYRGQSAGSATRIVSVTNPPAGYDEDDINCDPACRLVVRVW</sequence>
<name>A0A9E7N986_9EURY</name>